<dbReference type="RefSeq" id="WP_374425527.1">
    <property type="nucleotide sequence ID" value="NZ_JBHRXJ010000007.1"/>
</dbReference>
<comment type="caution">
    <text evidence="1">The sequence shown here is derived from an EMBL/GenBank/DDBJ whole genome shotgun (WGS) entry which is preliminary data.</text>
</comment>
<evidence type="ECO:0000313" key="2">
    <source>
        <dbReference type="Proteomes" id="UP001595721"/>
    </source>
</evidence>
<gene>
    <name evidence="1" type="ORF">ACFOMH_10650</name>
</gene>
<dbReference type="EMBL" id="JBHRXJ010000007">
    <property type="protein sequence ID" value="MFC3528636.1"/>
    <property type="molecule type" value="Genomic_DNA"/>
</dbReference>
<reference evidence="2" key="1">
    <citation type="journal article" date="2019" name="Int. J. Syst. Evol. Microbiol.">
        <title>The Global Catalogue of Microorganisms (GCM) 10K type strain sequencing project: providing services to taxonomists for standard genome sequencing and annotation.</title>
        <authorList>
            <consortium name="The Broad Institute Genomics Platform"/>
            <consortium name="The Broad Institute Genome Sequencing Center for Infectious Disease"/>
            <person name="Wu L."/>
            <person name="Ma J."/>
        </authorList>
    </citation>
    <scope>NUCLEOTIDE SEQUENCE [LARGE SCALE GENOMIC DNA]</scope>
    <source>
        <strain evidence="2">KCTC 42899</strain>
    </source>
</reference>
<proteinExistence type="predicted"/>
<evidence type="ECO:0000313" key="1">
    <source>
        <dbReference type="EMBL" id="MFC3528636.1"/>
    </source>
</evidence>
<sequence>MGAVLDPSRVQGVSLGLLAEPCRISLDDDDMGVSQMAMAAALEAEAHCSLALLSQQIEVTLDRWTQRISLPIGPLYAAGLTANPITVEALADDGTASEVTGFYTLPGRYGAGDLRARLHLLGEGFW</sequence>
<organism evidence="1 2">
    <name type="scientific">Paracoccus mangrovi</name>
    <dbReference type="NCBI Taxonomy" id="1715645"/>
    <lineage>
        <taxon>Bacteria</taxon>
        <taxon>Pseudomonadati</taxon>
        <taxon>Pseudomonadota</taxon>
        <taxon>Alphaproteobacteria</taxon>
        <taxon>Rhodobacterales</taxon>
        <taxon>Paracoccaceae</taxon>
        <taxon>Paracoccus</taxon>
    </lineage>
</organism>
<protein>
    <submittedName>
        <fullName evidence="1">Uncharacterized protein</fullName>
    </submittedName>
</protein>
<dbReference type="Proteomes" id="UP001595721">
    <property type="component" value="Unassembled WGS sequence"/>
</dbReference>
<name>A0ABV7R5U2_9RHOB</name>
<accession>A0ABV7R5U2</accession>
<keyword evidence="2" id="KW-1185">Reference proteome</keyword>